<proteinExistence type="predicted"/>
<dbReference type="Pfam" id="PF24655">
    <property type="entry name" value="DUF7645"/>
    <property type="match status" value="1"/>
</dbReference>
<reference evidence="3 4" key="1">
    <citation type="journal article" date="2005" name="PLoS Biol.">
        <title>The genomes of Oryza sativa: a history of duplications.</title>
        <authorList>
            <person name="Yu J."/>
            <person name="Wang J."/>
            <person name="Lin W."/>
            <person name="Li S."/>
            <person name="Li H."/>
            <person name="Zhou J."/>
            <person name="Ni P."/>
            <person name="Dong W."/>
            <person name="Hu S."/>
            <person name="Zeng C."/>
            <person name="Zhang J."/>
            <person name="Zhang Y."/>
            <person name="Li R."/>
            <person name="Xu Z."/>
            <person name="Li S."/>
            <person name="Li X."/>
            <person name="Zheng H."/>
            <person name="Cong L."/>
            <person name="Lin L."/>
            <person name="Yin J."/>
            <person name="Geng J."/>
            <person name="Li G."/>
            <person name="Shi J."/>
            <person name="Liu J."/>
            <person name="Lv H."/>
            <person name="Li J."/>
            <person name="Wang J."/>
            <person name="Deng Y."/>
            <person name="Ran L."/>
            <person name="Shi X."/>
            <person name="Wang X."/>
            <person name="Wu Q."/>
            <person name="Li C."/>
            <person name="Ren X."/>
            <person name="Wang J."/>
            <person name="Wang X."/>
            <person name="Li D."/>
            <person name="Liu D."/>
            <person name="Zhang X."/>
            <person name="Ji Z."/>
            <person name="Zhao W."/>
            <person name="Sun Y."/>
            <person name="Zhang Z."/>
            <person name="Bao J."/>
            <person name="Han Y."/>
            <person name="Dong L."/>
            <person name="Ji J."/>
            <person name="Chen P."/>
            <person name="Wu S."/>
            <person name="Liu J."/>
            <person name="Xiao Y."/>
            <person name="Bu D."/>
            <person name="Tan J."/>
            <person name="Yang L."/>
            <person name="Ye C."/>
            <person name="Zhang J."/>
            <person name="Xu J."/>
            <person name="Zhou Y."/>
            <person name="Yu Y."/>
            <person name="Zhang B."/>
            <person name="Zhuang S."/>
            <person name="Wei H."/>
            <person name="Liu B."/>
            <person name="Lei M."/>
            <person name="Yu H."/>
            <person name="Li Y."/>
            <person name="Xu H."/>
            <person name="Wei S."/>
            <person name="He X."/>
            <person name="Fang L."/>
            <person name="Zhang Z."/>
            <person name="Zhang Y."/>
            <person name="Huang X."/>
            <person name="Su Z."/>
            <person name="Tong W."/>
            <person name="Li J."/>
            <person name="Tong Z."/>
            <person name="Li S."/>
            <person name="Ye J."/>
            <person name="Wang L."/>
            <person name="Fang L."/>
            <person name="Lei T."/>
            <person name="Chen C."/>
            <person name="Chen H."/>
            <person name="Xu Z."/>
            <person name="Li H."/>
            <person name="Huang H."/>
            <person name="Zhang F."/>
            <person name="Xu H."/>
            <person name="Li N."/>
            <person name="Zhao C."/>
            <person name="Li S."/>
            <person name="Dong L."/>
            <person name="Huang Y."/>
            <person name="Li L."/>
            <person name="Xi Y."/>
            <person name="Qi Q."/>
            <person name="Li W."/>
            <person name="Zhang B."/>
            <person name="Hu W."/>
            <person name="Zhang Y."/>
            <person name="Tian X."/>
            <person name="Jiao Y."/>
            <person name="Liang X."/>
            <person name="Jin J."/>
            <person name="Gao L."/>
            <person name="Zheng W."/>
            <person name="Hao B."/>
            <person name="Liu S."/>
            <person name="Wang W."/>
            <person name="Yuan L."/>
            <person name="Cao M."/>
            <person name="McDermott J."/>
            <person name="Samudrala R."/>
            <person name="Wang J."/>
            <person name="Wong G.K."/>
            <person name="Yang H."/>
        </authorList>
    </citation>
    <scope>NUCLEOTIDE SEQUENCE [LARGE SCALE GENOMIC DNA]</scope>
    <source>
        <strain evidence="4">cv. 93-11</strain>
    </source>
</reference>
<dbReference type="Gramene" id="BGIOSGA008058-TA">
    <property type="protein sequence ID" value="BGIOSGA008058-PA"/>
    <property type="gene ID" value="BGIOSGA008058"/>
</dbReference>
<evidence type="ECO:0000313" key="3">
    <source>
        <dbReference type="EMBL" id="EEC73014.1"/>
    </source>
</evidence>
<evidence type="ECO:0000313" key="4">
    <source>
        <dbReference type="Proteomes" id="UP000007015"/>
    </source>
</evidence>
<feature type="compositionally biased region" description="Polar residues" evidence="1">
    <location>
        <begin position="51"/>
        <end position="61"/>
    </location>
</feature>
<accession>B8AG94</accession>
<gene>
    <name evidence="3" type="ORF">OsI_06940</name>
</gene>
<sequence length="609" mass="68625">MTTDQRLELQQRLRNESETGKLSYKVCHTIAKELNLSLQQVLCASSRQLHGQASMSGTQNQRKFSSRSTSQKRKRSAIEISMKFIKQKAEASGSAEQRKEITDIISSTSTERGFPEHAKLSRHSSSIHESKSMPILFRSHENVIKFNEAEITKRGVCKSLAISNALELLKVFFLSSSSGSEVQATLTATFQLYSEREILTAVSFLREKNFLVTGNGMKPATLSGKFFIDASRSPFPFGSGKKASEFSKWLIGQQKNTTDSTVYLYPDLQCGEIVHLFSLVFSVELLISPSLPSEGVGETDEPSSFRPFIKDSSELDDCTHKRKAVELISSKSKKRKPLPKIDTDFCYRREKGFPGIQVALNQERIQTNNLMQVLHHKECLMFTLAREMGSKDVDSQVERNAFCIIHQSGEQGINLREISQALHPLGMQYIELVVGTLERFQLAIKETVKKLGDGHIVSVLNVQSKSSSHLHSQSPGDDEGTSTWHWGSGCSHVCKSHIYHPILPWLNSDGSINSTVYECLSHRIIGYVMQYPRIMEEDVINWLDVLNPQTCRTLLGKLTIDKHLYVRVFDEPVPTAPTTLQNILRQGHNREPSKCGRRYFANPMSTFML</sequence>
<dbReference type="EMBL" id="CM000127">
    <property type="protein sequence ID" value="EEC73014.1"/>
    <property type="molecule type" value="Genomic_DNA"/>
</dbReference>
<evidence type="ECO:0000259" key="2">
    <source>
        <dbReference type="Pfam" id="PF24655"/>
    </source>
</evidence>
<dbReference type="PANTHER" id="PTHR15180">
    <property type="entry name" value="GENERAL TRANSCRIPTION FACTOR 3C POLYPEPTIDE 1"/>
    <property type="match status" value="1"/>
</dbReference>
<dbReference type="InterPro" id="IPR056062">
    <property type="entry name" value="DUF7645"/>
</dbReference>
<feature type="region of interest" description="Disordered" evidence="1">
    <location>
        <begin position="51"/>
        <end position="75"/>
    </location>
</feature>
<dbReference type="GO" id="GO:0000127">
    <property type="term" value="C:transcription factor TFIIIC complex"/>
    <property type="evidence" value="ECO:0007669"/>
    <property type="project" value="InterPro"/>
</dbReference>
<dbReference type="GO" id="GO:0006384">
    <property type="term" value="P:transcription initiation at RNA polymerase III promoter"/>
    <property type="evidence" value="ECO:0007669"/>
    <property type="project" value="InterPro"/>
</dbReference>
<dbReference type="HOGENOM" id="CLU_020096_0_0_1"/>
<evidence type="ECO:0000256" key="1">
    <source>
        <dbReference type="SAM" id="MobiDB-lite"/>
    </source>
</evidence>
<organism evidence="3 4">
    <name type="scientific">Oryza sativa subsp. indica</name>
    <name type="common">Rice</name>
    <dbReference type="NCBI Taxonomy" id="39946"/>
    <lineage>
        <taxon>Eukaryota</taxon>
        <taxon>Viridiplantae</taxon>
        <taxon>Streptophyta</taxon>
        <taxon>Embryophyta</taxon>
        <taxon>Tracheophyta</taxon>
        <taxon>Spermatophyta</taxon>
        <taxon>Magnoliopsida</taxon>
        <taxon>Liliopsida</taxon>
        <taxon>Poales</taxon>
        <taxon>Poaceae</taxon>
        <taxon>BOP clade</taxon>
        <taxon>Oryzoideae</taxon>
        <taxon>Oryzeae</taxon>
        <taxon>Oryzinae</taxon>
        <taxon>Oryza</taxon>
        <taxon>Oryza sativa</taxon>
    </lineage>
</organism>
<dbReference type="OMA" id="VERNAFC"/>
<keyword evidence="4" id="KW-1185">Reference proteome</keyword>
<dbReference type="PANTHER" id="PTHR15180:SF3">
    <property type="entry name" value="B-BLOCK BINDING SUBUNIT OF TFIIIC DOMAIN-CONTAINING PROTEIN"/>
    <property type="match status" value="1"/>
</dbReference>
<dbReference type="AlphaFoldDB" id="B8AG94"/>
<dbReference type="GO" id="GO:0042791">
    <property type="term" value="P:5S class rRNA transcription by RNA polymerase III"/>
    <property type="evidence" value="ECO:0007669"/>
    <property type="project" value="TreeGrafter"/>
</dbReference>
<name>B8AG94_ORYSI</name>
<dbReference type="STRING" id="39946.B8AG94"/>
<protein>
    <recommendedName>
        <fullName evidence="2">DUF7645 domain-containing protein</fullName>
    </recommendedName>
</protein>
<dbReference type="GO" id="GO:0003677">
    <property type="term" value="F:DNA binding"/>
    <property type="evidence" value="ECO:0007669"/>
    <property type="project" value="InterPro"/>
</dbReference>
<dbReference type="InterPro" id="IPR044210">
    <property type="entry name" value="Tfc3-like"/>
</dbReference>
<dbReference type="Proteomes" id="UP000007015">
    <property type="component" value="Chromosome 2"/>
</dbReference>
<feature type="domain" description="DUF7645" evidence="2">
    <location>
        <begin position="1"/>
        <end position="49"/>
    </location>
</feature>